<dbReference type="AlphaFoldDB" id="A0A382HPP8"/>
<organism evidence="1">
    <name type="scientific">marine metagenome</name>
    <dbReference type="NCBI Taxonomy" id="408172"/>
    <lineage>
        <taxon>unclassified sequences</taxon>
        <taxon>metagenomes</taxon>
        <taxon>ecological metagenomes</taxon>
    </lineage>
</organism>
<sequence length="101" mass="10783">MTSAPDDRGSPGRAAPLRIYAVLTLADPENVGSASRALAAGRGPTVLESGLLSVLNLSLRSTLYAIRFHISLLIEDLLIMYDNHKLGAYASVLHYMLCAIA</sequence>
<proteinExistence type="predicted"/>
<gene>
    <name evidence="1" type="ORF">METZ01_LOCUS242104</name>
</gene>
<evidence type="ECO:0000313" key="1">
    <source>
        <dbReference type="EMBL" id="SVB89250.1"/>
    </source>
</evidence>
<dbReference type="EMBL" id="UINC01062531">
    <property type="protein sequence ID" value="SVB89250.1"/>
    <property type="molecule type" value="Genomic_DNA"/>
</dbReference>
<reference evidence="1" key="1">
    <citation type="submission" date="2018-05" db="EMBL/GenBank/DDBJ databases">
        <authorList>
            <person name="Lanie J.A."/>
            <person name="Ng W.-L."/>
            <person name="Kazmierczak K.M."/>
            <person name="Andrzejewski T.M."/>
            <person name="Davidsen T.M."/>
            <person name="Wayne K.J."/>
            <person name="Tettelin H."/>
            <person name="Glass J.I."/>
            <person name="Rusch D."/>
            <person name="Podicherti R."/>
            <person name="Tsui H.-C.T."/>
            <person name="Winkler M.E."/>
        </authorList>
    </citation>
    <scope>NUCLEOTIDE SEQUENCE</scope>
</reference>
<accession>A0A382HPP8</accession>
<protein>
    <submittedName>
        <fullName evidence="1">Uncharacterized protein</fullName>
    </submittedName>
</protein>
<name>A0A382HPP8_9ZZZZ</name>